<comment type="caution">
    <text evidence="3">The sequence shown here is derived from an EMBL/GenBank/DDBJ whole genome shotgun (WGS) entry which is preliminary data.</text>
</comment>
<dbReference type="AlphaFoldDB" id="E5Y5Y0"/>
<dbReference type="RefSeq" id="WP_005026953.1">
    <property type="nucleotide sequence ID" value="NZ_KE150240.1"/>
</dbReference>
<dbReference type="OrthoDB" id="6650354at2"/>
<dbReference type="PANTHER" id="PTHR36571:SF1">
    <property type="entry name" value="PROTEIN YGIW"/>
    <property type="match status" value="1"/>
</dbReference>
<evidence type="ECO:0000256" key="1">
    <source>
        <dbReference type="ARBA" id="ARBA00022729"/>
    </source>
</evidence>
<reference evidence="3 4" key="2">
    <citation type="submission" date="2013-04" db="EMBL/GenBank/DDBJ databases">
        <title>The Genome Sequence of Bilophila wadsworthia 3_1_6.</title>
        <authorList>
            <consortium name="The Broad Institute Genomics Platform"/>
            <person name="Earl A."/>
            <person name="Ward D."/>
            <person name="Feldgarden M."/>
            <person name="Gevers D."/>
            <person name="Sibley C."/>
            <person name="Strauss J."/>
            <person name="Allen-Vercoe E."/>
            <person name="Walker B."/>
            <person name="Young S."/>
            <person name="Zeng Q."/>
            <person name="Gargeya S."/>
            <person name="Fitzgerald M."/>
            <person name="Haas B."/>
            <person name="Abouelleil A."/>
            <person name="Allen A.W."/>
            <person name="Alvarado L."/>
            <person name="Arachchi H.M."/>
            <person name="Berlin A.M."/>
            <person name="Chapman S.B."/>
            <person name="Gainer-Dewar J."/>
            <person name="Goldberg J."/>
            <person name="Griggs A."/>
            <person name="Gujja S."/>
            <person name="Hansen M."/>
            <person name="Howarth C."/>
            <person name="Imamovic A."/>
            <person name="Ireland A."/>
            <person name="Larimer J."/>
            <person name="McCowan C."/>
            <person name="Murphy C."/>
            <person name="Pearson M."/>
            <person name="Poon T.W."/>
            <person name="Priest M."/>
            <person name="Roberts A."/>
            <person name="Saif S."/>
            <person name="Shea T."/>
            <person name="Sisk P."/>
            <person name="Sykes S."/>
            <person name="Wortman J."/>
            <person name="Nusbaum C."/>
            <person name="Birren B."/>
        </authorList>
    </citation>
    <scope>NUCLEOTIDE SEQUENCE [LARGE SCALE GENOMIC DNA]</scope>
    <source>
        <strain evidence="3 4">3_1_6</strain>
    </source>
</reference>
<dbReference type="Pfam" id="PF04076">
    <property type="entry name" value="BOF"/>
    <property type="match status" value="1"/>
</dbReference>
<evidence type="ECO:0000313" key="3">
    <source>
        <dbReference type="EMBL" id="EFV44527.1"/>
    </source>
</evidence>
<evidence type="ECO:0000313" key="4">
    <source>
        <dbReference type="Proteomes" id="UP000006034"/>
    </source>
</evidence>
<reference evidence="3 4" key="1">
    <citation type="submission" date="2010-10" db="EMBL/GenBank/DDBJ databases">
        <authorList>
            <consortium name="The Broad Institute Genome Sequencing Platform"/>
            <person name="Ward D."/>
            <person name="Earl A."/>
            <person name="Feldgarden M."/>
            <person name="Young S.K."/>
            <person name="Gargeya S."/>
            <person name="Zeng Q."/>
            <person name="Alvarado L."/>
            <person name="Berlin A."/>
            <person name="Bochicchio J."/>
            <person name="Chapman S.B."/>
            <person name="Chen Z."/>
            <person name="Freedman E."/>
            <person name="Gellesch M."/>
            <person name="Goldberg J."/>
            <person name="Griggs A."/>
            <person name="Gujja S."/>
            <person name="Heilman E."/>
            <person name="Heiman D."/>
            <person name="Howarth C."/>
            <person name="Mehta T."/>
            <person name="Neiman D."/>
            <person name="Pearson M."/>
            <person name="Roberts A."/>
            <person name="Saif S."/>
            <person name="Shea T."/>
            <person name="Shenoy N."/>
            <person name="Sisk P."/>
            <person name="Stolte C."/>
            <person name="Sykes S."/>
            <person name="White J."/>
            <person name="Yandava C."/>
            <person name="Allen-Vercoe E."/>
            <person name="Sibley C."/>
            <person name="Ambrose C.E."/>
            <person name="Strauss J."/>
            <person name="Daigneault M."/>
            <person name="Haas B."/>
            <person name="Nusbaum C."/>
            <person name="Birren B."/>
        </authorList>
    </citation>
    <scope>NUCLEOTIDE SEQUENCE [LARGE SCALE GENOMIC DNA]</scope>
    <source>
        <strain evidence="3 4">3_1_6</strain>
    </source>
</reference>
<feature type="signal peptide" evidence="2">
    <location>
        <begin position="1"/>
        <end position="21"/>
    </location>
</feature>
<keyword evidence="1 2" id="KW-0732">Signal</keyword>
<dbReference type="EMBL" id="ADCP02000003">
    <property type="protein sequence ID" value="EFV44527.1"/>
    <property type="molecule type" value="Genomic_DNA"/>
</dbReference>
<dbReference type="STRING" id="563192.HMPREF0179_01593"/>
<dbReference type="GeneID" id="78087295"/>
<dbReference type="SUPFAM" id="SSF101756">
    <property type="entry name" value="Hypothetical protein YgiW"/>
    <property type="match status" value="1"/>
</dbReference>
<organism evidence="3 4">
    <name type="scientific">Bilophila wadsworthia (strain 3_1_6)</name>
    <dbReference type="NCBI Taxonomy" id="563192"/>
    <lineage>
        <taxon>Bacteria</taxon>
        <taxon>Pseudomonadati</taxon>
        <taxon>Thermodesulfobacteriota</taxon>
        <taxon>Desulfovibrionia</taxon>
        <taxon>Desulfovibrionales</taxon>
        <taxon>Desulfovibrionaceae</taxon>
        <taxon>Bilophila</taxon>
    </lineage>
</organism>
<dbReference type="PANTHER" id="PTHR36571">
    <property type="entry name" value="PROTEIN YGIW"/>
    <property type="match status" value="1"/>
</dbReference>
<dbReference type="InterPro" id="IPR005220">
    <property type="entry name" value="CarO-like"/>
</dbReference>
<dbReference type="eggNOG" id="COG3111">
    <property type="taxonomic scope" value="Bacteria"/>
</dbReference>
<dbReference type="Proteomes" id="UP000006034">
    <property type="component" value="Unassembled WGS sequence"/>
</dbReference>
<dbReference type="NCBIfam" id="NF033674">
    <property type="entry name" value="stress_OB_fold"/>
    <property type="match status" value="1"/>
</dbReference>
<dbReference type="Gene3D" id="2.40.50.200">
    <property type="entry name" value="Bacterial OB-fold"/>
    <property type="match status" value="1"/>
</dbReference>
<sequence length="128" mass="13675">MKRLFALVLAATLAAPTIAAAGFQGPNSAQGGGFQGPTTGIEADTVAKAQKSWDDARVVLTGNITQRVAGSDDKYIFKDTTGEMIVEIDFELFAGRTVTPQNKVRLSGKVDKDFMESPKVDVKVLEIL</sequence>
<gene>
    <name evidence="3" type="ORF">HMPREF0179_01593</name>
</gene>
<accession>E5Y5Y0</accession>
<protein>
    <submittedName>
        <fullName evidence="3">TIGR00156 family protein</fullName>
    </submittedName>
</protein>
<evidence type="ECO:0000256" key="2">
    <source>
        <dbReference type="SAM" id="SignalP"/>
    </source>
</evidence>
<dbReference type="HOGENOM" id="CLU_118907_1_0_7"/>
<proteinExistence type="predicted"/>
<feature type="chain" id="PRO_5003203305" evidence="2">
    <location>
        <begin position="22"/>
        <end position="128"/>
    </location>
</feature>
<name>E5Y5Y0_BILW3</name>
<dbReference type="InterPro" id="IPR036700">
    <property type="entry name" value="BOBF_sf"/>
</dbReference>
<keyword evidence="4" id="KW-1185">Reference proteome</keyword>